<proteinExistence type="predicted"/>
<evidence type="ECO:0000256" key="1">
    <source>
        <dbReference type="ARBA" id="ARBA00022723"/>
    </source>
</evidence>
<keyword evidence="7" id="KW-1185">Reference proteome</keyword>
<keyword evidence="2" id="KW-0863">Zinc-finger</keyword>
<evidence type="ECO:0000256" key="4">
    <source>
        <dbReference type="SAM" id="MobiDB-lite"/>
    </source>
</evidence>
<dbReference type="Pfam" id="PF00643">
    <property type="entry name" value="zf-B_box"/>
    <property type="match status" value="1"/>
</dbReference>
<dbReference type="InterPro" id="IPR049808">
    <property type="entry name" value="CONSTANS-like_Bbox1"/>
</dbReference>
<evidence type="ECO:0000256" key="2">
    <source>
        <dbReference type="ARBA" id="ARBA00022771"/>
    </source>
</evidence>
<name>A0A2H9ZQV9_9ASPA</name>
<dbReference type="OrthoDB" id="153872at2759"/>
<feature type="compositionally biased region" description="Basic and acidic residues" evidence="4">
    <location>
        <begin position="97"/>
        <end position="113"/>
    </location>
</feature>
<evidence type="ECO:0000313" key="6">
    <source>
        <dbReference type="EMBL" id="PKA45681.1"/>
    </source>
</evidence>
<dbReference type="PANTHER" id="PTHR31717:SF60">
    <property type="entry name" value="B-BOX TYPE ZINC FINGER FAMILY PROTEIN"/>
    <property type="match status" value="1"/>
</dbReference>
<reference evidence="6 7" key="1">
    <citation type="journal article" date="2017" name="Nature">
        <title>The Apostasia genome and the evolution of orchids.</title>
        <authorList>
            <person name="Zhang G.Q."/>
            <person name="Liu K.W."/>
            <person name="Li Z."/>
            <person name="Lohaus R."/>
            <person name="Hsiao Y.Y."/>
            <person name="Niu S.C."/>
            <person name="Wang J.Y."/>
            <person name="Lin Y.C."/>
            <person name="Xu Q."/>
            <person name="Chen L.J."/>
            <person name="Yoshida K."/>
            <person name="Fujiwara S."/>
            <person name="Wang Z.W."/>
            <person name="Zhang Y.Q."/>
            <person name="Mitsuda N."/>
            <person name="Wang M."/>
            <person name="Liu G.H."/>
            <person name="Pecoraro L."/>
            <person name="Huang H.X."/>
            <person name="Xiao X.J."/>
            <person name="Lin M."/>
            <person name="Wu X.Y."/>
            <person name="Wu W.L."/>
            <person name="Chen Y.Y."/>
            <person name="Chang S.B."/>
            <person name="Sakamoto S."/>
            <person name="Ohme-Takagi M."/>
            <person name="Yagi M."/>
            <person name="Zeng S.J."/>
            <person name="Shen C.Y."/>
            <person name="Yeh C.M."/>
            <person name="Luo Y.B."/>
            <person name="Tsai W.C."/>
            <person name="Van de Peer Y."/>
            <person name="Liu Z.J."/>
        </authorList>
    </citation>
    <scope>NUCLEOTIDE SEQUENCE [LARGE SCALE GENOMIC DNA]</scope>
    <source>
        <strain evidence="7">cv. Shenzhen</strain>
        <tissue evidence="6">Stem</tissue>
    </source>
</reference>
<dbReference type="GO" id="GO:0008270">
    <property type="term" value="F:zinc ion binding"/>
    <property type="evidence" value="ECO:0007669"/>
    <property type="project" value="UniProtKB-KW"/>
</dbReference>
<evidence type="ECO:0000256" key="3">
    <source>
        <dbReference type="ARBA" id="ARBA00022833"/>
    </source>
</evidence>
<feature type="domain" description="B box-type" evidence="5">
    <location>
        <begin position="1"/>
        <end position="45"/>
    </location>
</feature>
<feature type="region of interest" description="Disordered" evidence="4">
    <location>
        <begin position="80"/>
        <end position="115"/>
    </location>
</feature>
<sequence length="215" mass="23485">MKGCELCHRVASLYCKSDQASLCWECDAKVHGANFLVARHGRSLLCRSCQAPTPWRAAGARFSPTISVCENCAALGKMASDWERDEEEGEAQGSRGGEADRMMQDEDAHHQEESQVVPWKLAWLPAASSSSGEGFSSTDSGSAMFLKRIRENADLDSSDFPSPSSNRSQLDTSRLMPAPSPSRSDDQVADSTVSASFRSSKDRQRSIFRSDARPS</sequence>
<protein>
    <submittedName>
        <fullName evidence="6">Zinc finger protein CONSTANS-LIKE 10</fullName>
    </submittedName>
</protein>
<keyword evidence="1" id="KW-0479">Metal-binding</keyword>
<feature type="region of interest" description="Disordered" evidence="4">
    <location>
        <begin position="153"/>
        <end position="215"/>
    </location>
</feature>
<dbReference type="PANTHER" id="PTHR31717">
    <property type="entry name" value="ZINC FINGER PROTEIN CONSTANS-LIKE 10"/>
    <property type="match status" value="1"/>
</dbReference>
<feature type="compositionally biased region" description="Polar residues" evidence="4">
    <location>
        <begin position="189"/>
        <end position="198"/>
    </location>
</feature>
<dbReference type="InterPro" id="IPR000315">
    <property type="entry name" value="Znf_B-box"/>
</dbReference>
<evidence type="ECO:0000259" key="5">
    <source>
        <dbReference type="SMART" id="SM00336"/>
    </source>
</evidence>
<dbReference type="Proteomes" id="UP000236161">
    <property type="component" value="Unassembled WGS sequence"/>
</dbReference>
<dbReference type="SMART" id="SM00336">
    <property type="entry name" value="BBOX"/>
    <property type="match status" value="1"/>
</dbReference>
<dbReference type="EMBL" id="KZ454830">
    <property type="protein sequence ID" value="PKA45681.1"/>
    <property type="molecule type" value="Genomic_DNA"/>
</dbReference>
<feature type="compositionally biased region" description="Basic and acidic residues" evidence="4">
    <location>
        <begin position="199"/>
        <end position="215"/>
    </location>
</feature>
<keyword evidence="3" id="KW-0862">Zinc</keyword>
<gene>
    <name evidence="6" type="primary">COL10</name>
    <name evidence="6" type="ORF">AXF42_Ash011021</name>
</gene>
<dbReference type="AlphaFoldDB" id="A0A2H9ZQV9"/>
<organism evidence="6 7">
    <name type="scientific">Apostasia shenzhenica</name>
    <dbReference type="NCBI Taxonomy" id="1088818"/>
    <lineage>
        <taxon>Eukaryota</taxon>
        <taxon>Viridiplantae</taxon>
        <taxon>Streptophyta</taxon>
        <taxon>Embryophyta</taxon>
        <taxon>Tracheophyta</taxon>
        <taxon>Spermatophyta</taxon>
        <taxon>Magnoliopsida</taxon>
        <taxon>Liliopsida</taxon>
        <taxon>Asparagales</taxon>
        <taxon>Orchidaceae</taxon>
        <taxon>Apostasioideae</taxon>
        <taxon>Apostasia</taxon>
    </lineage>
</organism>
<evidence type="ECO:0000313" key="7">
    <source>
        <dbReference type="Proteomes" id="UP000236161"/>
    </source>
</evidence>
<accession>A0A2H9ZQV9</accession>
<dbReference type="CDD" id="cd19821">
    <property type="entry name" value="Bbox1_BBX-like"/>
    <property type="match status" value="1"/>
</dbReference>